<dbReference type="PANTHER" id="PTHR17597">
    <property type="entry name" value="MEMBRANE PROTEIN MLC1"/>
    <property type="match status" value="1"/>
</dbReference>
<comment type="caution">
    <text evidence="2">The sequence shown here is derived from an EMBL/GenBank/DDBJ whole genome shotgun (WGS) entry which is preliminary data.</text>
</comment>
<evidence type="ECO:0000313" key="2">
    <source>
        <dbReference type="EMBL" id="KAK2121440.1"/>
    </source>
</evidence>
<evidence type="ECO:0000256" key="1">
    <source>
        <dbReference type="SAM" id="MobiDB-lite"/>
    </source>
</evidence>
<evidence type="ECO:0000313" key="3">
    <source>
        <dbReference type="Proteomes" id="UP001266305"/>
    </source>
</evidence>
<dbReference type="InterPro" id="IPR033280">
    <property type="entry name" value="Membrane_MLC1"/>
</dbReference>
<proteinExistence type="predicted"/>
<dbReference type="EMBL" id="JASSZA010000001">
    <property type="protein sequence ID" value="KAK2121440.1"/>
    <property type="molecule type" value="Genomic_DNA"/>
</dbReference>
<keyword evidence="3" id="KW-1185">Reference proteome</keyword>
<dbReference type="PANTHER" id="PTHR17597:SF0">
    <property type="entry name" value="MEMBRANE PROTEIN MLC1"/>
    <property type="match status" value="1"/>
</dbReference>
<feature type="region of interest" description="Disordered" evidence="1">
    <location>
        <begin position="1"/>
        <end position="35"/>
    </location>
</feature>
<name>A0ABQ9WIZ7_SAGOE</name>
<sequence length="112" mass="12066">MAQEPFREELAYDRMPTLERGRQDPTSYAPDAKPNDLQLSKRLPPCFSHKMWVFSVLMGPPPVAPVAPTVVLPTSHALSMPIETGIPLGAGDRGSSRVLAAISGSARFSPVP</sequence>
<organism evidence="2 3">
    <name type="scientific">Saguinus oedipus</name>
    <name type="common">Cotton-top tamarin</name>
    <name type="synonym">Oedipomidas oedipus</name>
    <dbReference type="NCBI Taxonomy" id="9490"/>
    <lineage>
        <taxon>Eukaryota</taxon>
        <taxon>Metazoa</taxon>
        <taxon>Chordata</taxon>
        <taxon>Craniata</taxon>
        <taxon>Vertebrata</taxon>
        <taxon>Euteleostomi</taxon>
        <taxon>Mammalia</taxon>
        <taxon>Eutheria</taxon>
        <taxon>Euarchontoglires</taxon>
        <taxon>Primates</taxon>
        <taxon>Haplorrhini</taxon>
        <taxon>Platyrrhini</taxon>
        <taxon>Cebidae</taxon>
        <taxon>Callitrichinae</taxon>
        <taxon>Saguinus</taxon>
    </lineage>
</organism>
<feature type="compositionally biased region" description="Basic and acidic residues" evidence="1">
    <location>
        <begin position="1"/>
        <end position="23"/>
    </location>
</feature>
<dbReference type="Proteomes" id="UP001266305">
    <property type="component" value="Unassembled WGS sequence"/>
</dbReference>
<reference evidence="2 3" key="1">
    <citation type="submission" date="2023-05" db="EMBL/GenBank/DDBJ databases">
        <title>B98-5 Cell Line De Novo Hybrid Assembly: An Optical Mapping Approach.</title>
        <authorList>
            <person name="Kananen K."/>
            <person name="Auerbach J.A."/>
            <person name="Kautto E."/>
            <person name="Blachly J.S."/>
        </authorList>
    </citation>
    <scope>NUCLEOTIDE SEQUENCE [LARGE SCALE GENOMIC DNA]</scope>
    <source>
        <strain evidence="2">B95-8</strain>
        <tissue evidence="2">Cell line</tissue>
    </source>
</reference>
<gene>
    <name evidence="2" type="ORF">P7K49_002826</name>
</gene>
<protein>
    <submittedName>
        <fullName evidence="2">Uncharacterized protein</fullName>
    </submittedName>
</protein>
<accession>A0ABQ9WIZ7</accession>